<sequence>MWLSIFLLLCFQGLARCGKSCRLRWLNYLRPNLKRGNYTKEEEETIIKLHRHLGNRYATEHRCRVVVKGPNLSGNISGTEPLKDNHILLKVEALDDSHEARNIVAVVNELSKEITKNLVSHPVNAKCTAKGKNIANVVLLTHLCNRYIPFYVSSLPCLILLVLLLQHRYDLFVKNRITQGQNKVLITDRIWARLLSSTNLPSFTIAKTISEEKREEEANDHVPE</sequence>
<accession>A0A445F0V3</accession>
<feature type="chain" id="PRO_5019515720" evidence="4">
    <location>
        <begin position="18"/>
        <end position="224"/>
    </location>
</feature>
<evidence type="ECO:0000313" key="6">
    <source>
        <dbReference type="EMBL" id="RZB42406.1"/>
    </source>
</evidence>
<feature type="transmembrane region" description="Helical" evidence="3">
    <location>
        <begin position="147"/>
        <end position="165"/>
    </location>
</feature>
<evidence type="ECO:0000259" key="5">
    <source>
        <dbReference type="PROSITE" id="PS51294"/>
    </source>
</evidence>
<dbReference type="AlphaFoldDB" id="A0A445F0V3"/>
<protein>
    <submittedName>
        <fullName evidence="6">Transcription factor MYB63 isoform A</fullName>
        <ecNumber evidence="6">5.4.2.12</ecNumber>
    </submittedName>
</protein>
<dbReference type="PANTHER" id="PTHR31209">
    <property type="entry name" value="COFACTOR-INDEPENDENT PHOSPHOGLYCERATE MUTASE"/>
    <property type="match status" value="1"/>
</dbReference>
<evidence type="ECO:0000313" key="7">
    <source>
        <dbReference type="Proteomes" id="UP000289340"/>
    </source>
</evidence>
<dbReference type="Gene3D" id="1.10.10.60">
    <property type="entry name" value="Homeodomain-like"/>
    <property type="match status" value="1"/>
</dbReference>
<keyword evidence="6" id="KW-0413">Isomerase</keyword>
<reference evidence="6 7" key="1">
    <citation type="submission" date="2018-09" db="EMBL/GenBank/DDBJ databases">
        <title>A high-quality reference genome of wild soybean provides a powerful tool to mine soybean genomes.</title>
        <authorList>
            <person name="Xie M."/>
            <person name="Chung C.Y.L."/>
            <person name="Li M.-W."/>
            <person name="Wong F.-L."/>
            <person name="Chan T.-F."/>
            <person name="Lam H.-M."/>
        </authorList>
    </citation>
    <scope>NUCLEOTIDE SEQUENCE [LARGE SCALE GENOMIC DNA]</scope>
    <source>
        <strain evidence="7">cv. W05</strain>
        <tissue evidence="6">Hypocotyl of etiolated seedlings</tissue>
    </source>
</reference>
<proteinExistence type="predicted"/>
<dbReference type="InterPro" id="IPR009057">
    <property type="entry name" value="Homeodomain-like_sf"/>
</dbReference>
<dbReference type="Pfam" id="PF13921">
    <property type="entry name" value="Myb_DNA-bind_6"/>
    <property type="match status" value="1"/>
</dbReference>
<dbReference type="EC" id="5.4.2.12" evidence="6"/>
<keyword evidence="3" id="KW-1133">Transmembrane helix</keyword>
<name>A0A445F0V3_GLYSO</name>
<keyword evidence="2" id="KW-0539">Nucleus</keyword>
<dbReference type="EMBL" id="QZWG01000020">
    <property type="protein sequence ID" value="RZB42406.1"/>
    <property type="molecule type" value="Genomic_DNA"/>
</dbReference>
<dbReference type="Pfam" id="PF10143">
    <property type="entry name" value="PhosphMutase"/>
    <property type="match status" value="1"/>
</dbReference>
<comment type="caution">
    <text evidence="6">The sequence shown here is derived from an EMBL/GenBank/DDBJ whole genome shotgun (WGS) entry which is preliminary data.</text>
</comment>
<dbReference type="InterPro" id="IPR004456">
    <property type="entry name" value="Pglycerate_mutase_ApgM"/>
</dbReference>
<dbReference type="SUPFAM" id="SSF46689">
    <property type="entry name" value="Homeodomain-like"/>
    <property type="match status" value="1"/>
</dbReference>
<keyword evidence="7" id="KW-1185">Reference proteome</keyword>
<evidence type="ECO:0000256" key="1">
    <source>
        <dbReference type="ARBA" id="ARBA00004123"/>
    </source>
</evidence>
<keyword evidence="4" id="KW-0732">Signal</keyword>
<comment type="subcellular location">
    <subcellularLocation>
        <location evidence="1">Nucleus</location>
    </subcellularLocation>
</comment>
<dbReference type="Proteomes" id="UP000289340">
    <property type="component" value="Chromosome 20"/>
</dbReference>
<feature type="signal peptide" evidence="4">
    <location>
        <begin position="1"/>
        <end position="17"/>
    </location>
</feature>
<dbReference type="GO" id="GO:0004619">
    <property type="term" value="F:phosphoglycerate mutase activity"/>
    <property type="evidence" value="ECO:0007669"/>
    <property type="project" value="UniProtKB-EC"/>
</dbReference>
<keyword evidence="3" id="KW-0812">Transmembrane</keyword>
<dbReference type="PANTHER" id="PTHR31209:SF0">
    <property type="entry name" value="METALLOENZYME DOMAIN-CONTAINING PROTEIN"/>
    <property type="match status" value="1"/>
</dbReference>
<keyword evidence="3" id="KW-0472">Membrane</keyword>
<evidence type="ECO:0000256" key="3">
    <source>
        <dbReference type="SAM" id="Phobius"/>
    </source>
</evidence>
<gene>
    <name evidence="6" type="ORF">D0Y65_053126</name>
</gene>
<evidence type="ECO:0000256" key="4">
    <source>
        <dbReference type="SAM" id="SignalP"/>
    </source>
</evidence>
<organism evidence="6 7">
    <name type="scientific">Glycine soja</name>
    <name type="common">Wild soybean</name>
    <dbReference type="NCBI Taxonomy" id="3848"/>
    <lineage>
        <taxon>Eukaryota</taxon>
        <taxon>Viridiplantae</taxon>
        <taxon>Streptophyta</taxon>
        <taxon>Embryophyta</taxon>
        <taxon>Tracheophyta</taxon>
        <taxon>Spermatophyta</taxon>
        <taxon>Magnoliopsida</taxon>
        <taxon>eudicotyledons</taxon>
        <taxon>Gunneridae</taxon>
        <taxon>Pentapetalae</taxon>
        <taxon>rosids</taxon>
        <taxon>fabids</taxon>
        <taxon>Fabales</taxon>
        <taxon>Fabaceae</taxon>
        <taxon>Papilionoideae</taxon>
        <taxon>50 kb inversion clade</taxon>
        <taxon>NPAAA clade</taxon>
        <taxon>indigoferoid/millettioid clade</taxon>
        <taxon>Phaseoleae</taxon>
        <taxon>Glycine</taxon>
        <taxon>Glycine subgen. Soja</taxon>
    </lineage>
</organism>
<dbReference type="InterPro" id="IPR017930">
    <property type="entry name" value="Myb_dom"/>
</dbReference>
<evidence type="ECO:0000256" key="2">
    <source>
        <dbReference type="ARBA" id="ARBA00023242"/>
    </source>
</evidence>
<feature type="domain" description="HTH myb-type" evidence="5">
    <location>
        <begin position="30"/>
        <end position="58"/>
    </location>
</feature>
<dbReference type="PROSITE" id="PS51294">
    <property type="entry name" value="HTH_MYB"/>
    <property type="match status" value="1"/>
</dbReference>
<dbReference type="GO" id="GO:0005634">
    <property type="term" value="C:nucleus"/>
    <property type="evidence" value="ECO:0007669"/>
    <property type="project" value="UniProtKB-SubCell"/>
</dbReference>